<dbReference type="RefSeq" id="WP_284280606.1">
    <property type="nucleotide sequence ID" value="NZ_BSOJ01000012.1"/>
</dbReference>
<sequence length="1346" mass="145842">MSQLNAIWNRINHKQLLHFAHLFACAVLIAVALGLIALKWWILPRADSYRPWIESAVSQQIGAPFTIGQIQAQWRGLSPTLQIKDLRVQDKDGNDGLNVDAAFVRLSWTSLLTFSPRFSQIELEKPQLSAWRDSDGLLHVAGIAFPASKDTSNPGLNWLLHQGQLALHQAKLDWRDLTGQTPNLAVSDIDLILKNGFGRHRLGVRANVPALTPDALSLTADFGIPVWERQLDNWSSWKGTAYAQFALPDLAFFQPWLGSLPVNVAVAGVRSRAWLDFQAGEITKATLQTTIGQLALNARQPEIKPLQVSEVSALFDLSGQVSLRHPSAVSVRGLRMRFSDGERFGPADFSVSRSYGDSAQNWTLTAQNLDAAQARRLTLEVGQNLGQGQAMQGLSNYTLNGNLNRVKLDWQTPLNSDQPNFNALAFNADVNVEDLSILYSKVQPDGGVSVTGFKGLTGEFKGNNREGRWKVDSKKVDLALPEVFAASFLDFDQVDGQGSWSHLFDPSNPLLVKLDRLHVNNRDVDASVQGTYQLNHQSSDVIDLNGDLNRAEVAAVPKYLPLIVGPQAREWLAGSLKGGLASKGKLVLKGPLDQFPFHETPGVGVFSITVPVEKAELKFAPDWPAITDIKGNVSLKGKNMHILAESAKTQGALLQGVNADIDNLDAWEPVLKIKGTSKGALQDMVSYVNASPVNGFVGGLLTTARAQGNALLKLDLNLPLNKLADTTVNGTLAFEKNTVQLLRGMPKVSALNGNLGFSDKGIKIDGLKGVALGEPVLISGSTNAQGQIAIRATGQARARELADYVDSTFAPYMSGATPFTVNVVSNKSGLNVLVNSTLQGLGVNLPPPFGKSADSAVPLKIRQTVGDSGEDWNVSLGQDDSLVGLLKARFVPDGNDSRFASLNFAVGVPLENSSSGINGTVRAQNIDMDRWKSIFSGLFDPIQVLSGKAQSSDSLLGLLRTGKGGLPKTRVNLQADHLVFGKKQFDSVWVTARTVENRWQFDVRAAGVDGYLSWVSDETRPDGAVLARFKKLSIPKSLDSDMKSAVEDPVSSIPALDIEADDFTLNGLKLGKLSLLAFNQTRDERARATLNDKPKEWRLEKLVLENPESVTRANGIWQYGQKLSSQSTDLQIDQTVKDAGGLLTRLGMAGVFKGGEGTLKGRLKWDDAPTAIDYGSLSGQFKLVSKNGQFLKADPGVAKLLGVLSLQSIPRRFALDFKDIFSKGFAYDSIDADVTLKRGVATTRNFKMQGPSATVLMQGDLNLKEETQNLNVVVLPDLNPTGGSLLYSLIAANPAVGLASIIADFVFKDPLAKVFSFQYKVTGAWDAPNIERVKGQQSPEQATPKQ</sequence>
<dbReference type="PANTHER" id="PTHR38690">
    <property type="entry name" value="PROTEASE-RELATED"/>
    <property type="match status" value="1"/>
</dbReference>
<dbReference type="InterPro" id="IPR025263">
    <property type="entry name" value="YhdP_central"/>
</dbReference>
<dbReference type="InterPro" id="IPR011836">
    <property type="entry name" value="YhdP"/>
</dbReference>
<protein>
    <recommendedName>
        <fullName evidence="2">YhdP central domain-containing protein</fullName>
    </recommendedName>
</protein>
<feature type="domain" description="YhdP central" evidence="2">
    <location>
        <begin position="22"/>
        <end position="1330"/>
    </location>
</feature>
<keyword evidence="4" id="KW-1185">Reference proteome</keyword>
<dbReference type="Pfam" id="PF13116">
    <property type="entry name" value="YhdP"/>
    <property type="match status" value="1"/>
</dbReference>
<evidence type="ECO:0000256" key="1">
    <source>
        <dbReference type="SAM" id="Phobius"/>
    </source>
</evidence>
<gene>
    <name evidence="3" type="ORF">GCM10007875_12150</name>
</gene>
<comment type="caution">
    <text evidence="3">The sequence shown here is derived from an EMBL/GenBank/DDBJ whole genome shotgun (WGS) entry which is preliminary data.</text>
</comment>
<keyword evidence="1" id="KW-0812">Transmembrane</keyword>
<keyword evidence="1" id="KW-1133">Transmembrane helix</keyword>
<evidence type="ECO:0000313" key="4">
    <source>
        <dbReference type="Proteomes" id="UP001156664"/>
    </source>
</evidence>
<proteinExistence type="predicted"/>
<organism evidence="3 4">
    <name type="scientific">Limnobacter litoralis</name>
    <dbReference type="NCBI Taxonomy" id="481366"/>
    <lineage>
        <taxon>Bacteria</taxon>
        <taxon>Pseudomonadati</taxon>
        <taxon>Pseudomonadota</taxon>
        <taxon>Betaproteobacteria</taxon>
        <taxon>Burkholderiales</taxon>
        <taxon>Burkholderiaceae</taxon>
        <taxon>Limnobacter</taxon>
    </lineage>
</organism>
<dbReference type="PANTHER" id="PTHR38690:SF1">
    <property type="entry name" value="PROTEASE"/>
    <property type="match status" value="1"/>
</dbReference>
<dbReference type="NCBIfam" id="TIGR02099">
    <property type="entry name" value="YhdP family protein"/>
    <property type="match status" value="1"/>
</dbReference>
<name>A0ABQ5YPS3_9BURK</name>
<evidence type="ECO:0000259" key="2">
    <source>
        <dbReference type="Pfam" id="PF13116"/>
    </source>
</evidence>
<keyword evidence="1" id="KW-0472">Membrane</keyword>
<evidence type="ECO:0000313" key="3">
    <source>
        <dbReference type="EMBL" id="GLR26127.1"/>
    </source>
</evidence>
<reference evidence="4" key="1">
    <citation type="journal article" date="2019" name="Int. J. Syst. Evol. Microbiol.">
        <title>The Global Catalogue of Microorganisms (GCM) 10K type strain sequencing project: providing services to taxonomists for standard genome sequencing and annotation.</title>
        <authorList>
            <consortium name="The Broad Institute Genomics Platform"/>
            <consortium name="The Broad Institute Genome Sequencing Center for Infectious Disease"/>
            <person name="Wu L."/>
            <person name="Ma J."/>
        </authorList>
    </citation>
    <scope>NUCLEOTIDE SEQUENCE [LARGE SCALE GENOMIC DNA]</scope>
    <source>
        <strain evidence="4">NBRC 105857</strain>
    </source>
</reference>
<dbReference type="Proteomes" id="UP001156664">
    <property type="component" value="Unassembled WGS sequence"/>
</dbReference>
<accession>A0ABQ5YPS3</accession>
<dbReference type="EMBL" id="BSOJ01000012">
    <property type="protein sequence ID" value="GLR26127.1"/>
    <property type="molecule type" value="Genomic_DNA"/>
</dbReference>
<feature type="transmembrane region" description="Helical" evidence="1">
    <location>
        <begin position="20"/>
        <end position="42"/>
    </location>
</feature>